<organism evidence="2 3">
    <name type="scientific">Tanacetum coccineum</name>
    <dbReference type="NCBI Taxonomy" id="301880"/>
    <lineage>
        <taxon>Eukaryota</taxon>
        <taxon>Viridiplantae</taxon>
        <taxon>Streptophyta</taxon>
        <taxon>Embryophyta</taxon>
        <taxon>Tracheophyta</taxon>
        <taxon>Spermatophyta</taxon>
        <taxon>Magnoliopsida</taxon>
        <taxon>eudicotyledons</taxon>
        <taxon>Gunneridae</taxon>
        <taxon>Pentapetalae</taxon>
        <taxon>asterids</taxon>
        <taxon>campanulids</taxon>
        <taxon>Asterales</taxon>
        <taxon>Asteraceae</taxon>
        <taxon>Asteroideae</taxon>
        <taxon>Anthemideae</taxon>
        <taxon>Anthemidinae</taxon>
        <taxon>Tanacetum</taxon>
    </lineage>
</organism>
<feature type="compositionally biased region" description="Low complexity" evidence="1">
    <location>
        <begin position="367"/>
        <end position="387"/>
    </location>
</feature>
<dbReference type="Proteomes" id="UP001151760">
    <property type="component" value="Unassembled WGS sequence"/>
</dbReference>
<dbReference type="EMBL" id="BQNB010012504">
    <property type="protein sequence ID" value="GJT04375.1"/>
    <property type="molecule type" value="Genomic_DNA"/>
</dbReference>
<comment type="caution">
    <text evidence="2">The sequence shown here is derived from an EMBL/GenBank/DDBJ whole genome shotgun (WGS) entry which is preliminary data.</text>
</comment>
<evidence type="ECO:0000256" key="1">
    <source>
        <dbReference type="SAM" id="MobiDB-lite"/>
    </source>
</evidence>
<reference evidence="2" key="2">
    <citation type="submission" date="2022-01" db="EMBL/GenBank/DDBJ databases">
        <authorList>
            <person name="Yamashiro T."/>
            <person name="Shiraishi A."/>
            <person name="Satake H."/>
            <person name="Nakayama K."/>
        </authorList>
    </citation>
    <scope>NUCLEOTIDE SEQUENCE</scope>
</reference>
<keyword evidence="3" id="KW-1185">Reference proteome</keyword>
<reference evidence="2" key="1">
    <citation type="journal article" date="2022" name="Int. J. Mol. Sci.">
        <title>Draft Genome of Tanacetum Coccineum: Genomic Comparison of Closely Related Tanacetum-Family Plants.</title>
        <authorList>
            <person name="Yamashiro T."/>
            <person name="Shiraishi A."/>
            <person name="Nakayama K."/>
            <person name="Satake H."/>
        </authorList>
    </citation>
    <scope>NUCLEOTIDE SEQUENCE</scope>
</reference>
<accession>A0ABQ5ANY0</accession>
<gene>
    <name evidence="2" type="ORF">Tco_0838837</name>
</gene>
<feature type="compositionally biased region" description="Polar residues" evidence="1">
    <location>
        <begin position="388"/>
        <end position="397"/>
    </location>
</feature>
<name>A0ABQ5ANY0_9ASTR</name>
<evidence type="ECO:0000313" key="2">
    <source>
        <dbReference type="EMBL" id="GJT04375.1"/>
    </source>
</evidence>
<sequence length="616" mass="68834">MVQKPVLNNEQKGTGQREVRPVWNNAMRTNHQNFSNSRRNFTPTTVLTKSGLVPINTTRPSSSRAAVPVSTARPINTAAPKPFVNVAKPRPNPFQKSHSLSRRPFYQQTSLKNRKLYNKVNTAKVNSVNTAKGKRVISDVGKQGINAIKSSACWVWRPTGKVIDHVSKNSRSYICKQFDYVDPTDRLKLTFAGQTTTGKESSNPLMADSLPKTILPTNTHISILLIISILMAHMEFYDKHNMVAFLQKPTGSEEFHQITITVDTVNEGEQQLTVTVDGQTFAITKASVRRHLQLADADGISSLPNTEIFDQFSLMGPKKNSWEQFSSNIATAIICLASNRTFKFSKLIFDVHDQPGQGEGTTLIVESQHTPSASPSTSQPTTSKPTSLQEQPSQTSPHMPHDSPLPGGHTPGSVEGRMSLNELMDLCTKLFDKVTSLENDLKQTKQLYGKAITKLVKKVKLLEDKLKSTKERRETKMVISDDEEELDIEDTFKQGRMKETEFEDVVFTEFTPTKATQGEEQSQDSSDAHLGVLSAVKILADASREREKTYTRRRRSTDSSRVSTAAGIFSTAEDVHDKEQFSTDEQIAQKLHDEEKARAAAREEQERIDFEKALKL</sequence>
<feature type="region of interest" description="Disordered" evidence="1">
    <location>
        <begin position="367"/>
        <end position="416"/>
    </location>
</feature>
<protein>
    <submittedName>
        <fullName evidence="2">Uncharacterized protein</fullName>
    </submittedName>
</protein>
<feature type="region of interest" description="Disordered" evidence="1">
    <location>
        <begin position="546"/>
        <end position="582"/>
    </location>
</feature>
<proteinExistence type="predicted"/>
<evidence type="ECO:0000313" key="3">
    <source>
        <dbReference type="Proteomes" id="UP001151760"/>
    </source>
</evidence>